<keyword evidence="1" id="KW-0175">Coiled coil</keyword>
<dbReference type="Proteomes" id="UP000322000">
    <property type="component" value="Unplaced"/>
</dbReference>
<organism evidence="3 4">
    <name type="scientific">Trichoplusia ni</name>
    <name type="common">Cabbage looper</name>
    <dbReference type="NCBI Taxonomy" id="7111"/>
    <lineage>
        <taxon>Eukaryota</taxon>
        <taxon>Metazoa</taxon>
        <taxon>Ecdysozoa</taxon>
        <taxon>Arthropoda</taxon>
        <taxon>Hexapoda</taxon>
        <taxon>Insecta</taxon>
        <taxon>Pterygota</taxon>
        <taxon>Neoptera</taxon>
        <taxon>Endopterygota</taxon>
        <taxon>Lepidoptera</taxon>
        <taxon>Glossata</taxon>
        <taxon>Ditrysia</taxon>
        <taxon>Noctuoidea</taxon>
        <taxon>Noctuidae</taxon>
        <taxon>Plusiinae</taxon>
        <taxon>Trichoplusia</taxon>
    </lineage>
</organism>
<protein>
    <submittedName>
        <fullName evidence="4">Uncharacterized protein LOC113508083</fullName>
    </submittedName>
</protein>
<proteinExistence type="predicted"/>
<gene>
    <name evidence="4" type="primary">LOC113508083</name>
</gene>
<keyword evidence="3" id="KW-1185">Reference proteome</keyword>
<dbReference type="RefSeq" id="XP_026746844.1">
    <property type="nucleotide sequence ID" value="XM_026891043.1"/>
</dbReference>
<evidence type="ECO:0000313" key="4">
    <source>
        <dbReference type="RefSeq" id="XP_026746844.1"/>
    </source>
</evidence>
<dbReference type="KEGG" id="tnl:113508083"/>
<accession>A0A7E5X2E9</accession>
<reference evidence="4" key="1">
    <citation type="submission" date="2025-08" db="UniProtKB">
        <authorList>
            <consortium name="RefSeq"/>
        </authorList>
    </citation>
    <scope>IDENTIFICATION</scope>
</reference>
<dbReference type="GeneID" id="113508083"/>
<feature type="region of interest" description="Disordered" evidence="2">
    <location>
        <begin position="456"/>
        <end position="492"/>
    </location>
</feature>
<feature type="region of interest" description="Disordered" evidence="2">
    <location>
        <begin position="1"/>
        <end position="55"/>
    </location>
</feature>
<feature type="compositionally biased region" description="Basic and acidic residues" evidence="2">
    <location>
        <begin position="409"/>
        <end position="423"/>
    </location>
</feature>
<feature type="compositionally biased region" description="Low complexity" evidence="2">
    <location>
        <begin position="466"/>
        <end position="476"/>
    </location>
</feature>
<dbReference type="AlphaFoldDB" id="A0A7E5X2E9"/>
<evidence type="ECO:0000256" key="2">
    <source>
        <dbReference type="SAM" id="MobiDB-lite"/>
    </source>
</evidence>
<name>A0A7E5X2E9_TRINI</name>
<evidence type="ECO:0000313" key="3">
    <source>
        <dbReference type="Proteomes" id="UP000322000"/>
    </source>
</evidence>
<sequence>MSAPMKSNSAIASKVKPTRSLREKVLSKSAKSVASERLAQPSQTCTADLKPKAASVSNAADQRTAVLQQLKSPVTAYSSACSEASDQQRTRENQRVSEIVIEWEQCNVSPPKHIVTDEEDSDASSRTDYTSGRRASILYRTPKRGTGVHMDLATREANTLLQQGKEALEAAGNMKRECKATAQESLQGLYETVLSLSDSRARHKYNLEKERSRHAQELVRAERAHTRDMLALKETLATELCGAREDIRDTLKATKNIREWLGSETLEALKASAETKKGVQALEATIRKEAESTRKEIARGSGSPGKDIPNPILMRLELNIANITNQLDTLRKQLDRLKQTPKTPATSSSAQSIQHECCITPAMVTAASTMERLEAQVLKLTTQLTTHINTPPPPQQDISRHFKPLKEKLQSVSSDIRDLRDRPAPTPAAPNLQSELAIVEVKRTLAEVVRGIGKMSERTPAPQQPKPAAKPTVQPQSGHTLIVSSNDPKHTGDNVMDKIRVALDLKTSGANINKTRKAKNQKVILSCATKEDMDVVKRQIIGKNDLKVQEPKPGNPLVCLRGVEAYQTDAEMESLLWSQNRKILHGIEPGSQTLKLRFRKRARDPVICHPVFELSPELWKRFTQGEAKVFCGLKRVPVEDQSPLVQCSKCMGYGHTKTICTDKAQVCSFCSAEHIGRGCPWKAKGEDPKCVNCVRAKKEGDELKHPSYSADCPERQKWDNIARSRIAYC</sequence>
<evidence type="ECO:0000256" key="1">
    <source>
        <dbReference type="SAM" id="Coils"/>
    </source>
</evidence>
<feature type="region of interest" description="Disordered" evidence="2">
    <location>
        <begin position="409"/>
        <end position="431"/>
    </location>
</feature>
<dbReference type="InParanoid" id="A0A7E5X2E9"/>
<feature type="compositionally biased region" description="Polar residues" evidence="2">
    <location>
        <begin position="477"/>
        <end position="486"/>
    </location>
</feature>
<dbReference type="OrthoDB" id="10022108at2759"/>
<feature type="compositionally biased region" description="Polar residues" evidence="2">
    <location>
        <begin position="1"/>
        <end position="11"/>
    </location>
</feature>
<feature type="coiled-coil region" evidence="1">
    <location>
        <begin position="313"/>
        <end position="340"/>
    </location>
</feature>